<accession>A0AAV3RC70</accession>
<name>A0AAV3RC70_LITER</name>
<gene>
    <name evidence="1" type="ORF">LIER_27033</name>
</gene>
<keyword evidence="1" id="KW-0238">DNA-binding</keyword>
<dbReference type="InterPro" id="IPR044830">
    <property type="entry name" value="HD-Zip_III"/>
</dbReference>
<sequence length="135" mass="15125">MVRCGEKQRKEASQLQAVNRKLRAMNKLPMEEDDRLQKQVSHPVYENGCFRLHTQTAGIASKDTNCESVVTVESRLTVTSGQHRSTSPRDAGPHSLLGSRVCNYGGQVILPLAHTIEHEEASSMNSIYSVYELLW</sequence>
<keyword evidence="1" id="KW-0371">Homeobox</keyword>
<dbReference type="AlphaFoldDB" id="A0AAV3RC70"/>
<dbReference type="Proteomes" id="UP001454036">
    <property type="component" value="Unassembled WGS sequence"/>
</dbReference>
<protein>
    <submittedName>
        <fullName evidence="1">Homeodomain transcription factor</fullName>
    </submittedName>
</protein>
<keyword evidence="2" id="KW-1185">Reference proteome</keyword>
<proteinExistence type="predicted"/>
<dbReference type="PANTHER" id="PTHR45950">
    <property type="entry name" value="HOMEOBOX-LEUCINE ZIPPER PROTEIN ATHB-14"/>
    <property type="match status" value="1"/>
</dbReference>
<reference evidence="1 2" key="1">
    <citation type="submission" date="2024-01" db="EMBL/GenBank/DDBJ databases">
        <title>The complete chloroplast genome sequence of Lithospermum erythrorhizon: insights into the phylogenetic relationship among Boraginaceae species and the maternal lineages of purple gromwells.</title>
        <authorList>
            <person name="Okada T."/>
            <person name="Watanabe K."/>
        </authorList>
    </citation>
    <scope>NUCLEOTIDE SEQUENCE [LARGE SCALE GENOMIC DNA]</scope>
</reference>
<comment type="caution">
    <text evidence="1">The sequence shown here is derived from an EMBL/GenBank/DDBJ whole genome shotgun (WGS) entry which is preliminary data.</text>
</comment>
<evidence type="ECO:0000313" key="2">
    <source>
        <dbReference type="Proteomes" id="UP001454036"/>
    </source>
</evidence>
<dbReference type="PANTHER" id="PTHR45950:SF1">
    <property type="entry name" value="HOMEOBOX-LEUCINE ZIPPER PROTEIN ATHB-15"/>
    <property type="match status" value="1"/>
</dbReference>
<dbReference type="EMBL" id="BAABME010008585">
    <property type="protein sequence ID" value="GAA0173409.1"/>
    <property type="molecule type" value="Genomic_DNA"/>
</dbReference>
<dbReference type="GO" id="GO:0003677">
    <property type="term" value="F:DNA binding"/>
    <property type="evidence" value="ECO:0007669"/>
    <property type="project" value="UniProtKB-KW"/>
</dbReference>
<dbReference type="GO" id="GO:0003700">
    <property type="term" value="F:DNA-binding transcription factor activity"/>
    <property type="evidence" value="ECO:0007669"/>
    <property type="project" value="InterPro"/>
</dbReference>
<evidence type="ECO:0000313" key="1">
    <source>
        <dbReference type="EMBL" id="GAA0173409.1"/>
    </source>
</evidence>
<organism evidence="1 2">
    <name type="scientific">Lithospermum erythrorhizon</name>
    <name type="common">Purple gromwell</name>
    <name type="synonym">Lithospermum officinale var. erythrorhizon</name>
    <dbReference type="NCBI Taxonomy" id="34254"/>
    <lineage>
        <taxon>Eukaryota</taxon>
        <taxon>Viridiplantae</taxon>
        <taxon>Streptophyta</taxon>
        <taxon>Embryophyta</taxon>
        <taxon>Tracheophyta</taxon>
        <taxon>Spermatophyta</taxon>
        <taxon>Magnoliopsida</taxon>
        <taxon>eudicotyledons</taxon>
        <taxon>Gunneridae</taxon>
        <taxon>Pentapetalae</taxon>
        <taxon>asterids</taxon>
        <taxon>lamiids</taxon>
        <taxon>Boraginales</taxon>
        <taxon>Boraginaceae</taxon>
        <taxon>Boraginoideae</taxon>
        <taxon>Lithospermeae</taxon>
        <taxon>Lithospermum</taxon>
    </lineage>
</organism>